<dbReference type="PANTHER" id="PTHR16231">
    <property type="entry name" value="COMM DOMAIN-CONTAINING PROTEIN 4-8 FAMILY MEMBER"/>
    <property type="match status" value="1"/>
</dbReference>
<evidence type="ECO:0000256" key="1">
    <source>
        <dbReference type="SAM" id="MobiDB-lite"/>
    </source>
</evidence>
<feature type="region of interest" description="Disordered" evidence="1">
    <location>
        <begin position="1"/>
        <end position="61"/>
    </location>
</feature>
<dbReference type="PANTHER" id="PTHR16231:SF4">
    <property type="entry name" value="COMM DOMAIN-CONTAINING PROTEIN 4"/>
    <property type="match status" value="1"/>
</dbReference>
<reference evidence="2" key="1">
    <citation type="submission" date="2020-11" db="EMBL/GenBank/DDBJ databases">
        <authorList>
            <person name="Tran Van P."/>
        </authorList>
    </citation>
    <scope>NUCLEOTIDE SEQUENCE</scope>
</reference>
<dbReference type="InterPro" id="IPR047155">
    <property type="entry name" value="COMMD4/6/7/8"/>
</dbReference>
<evidence type="ECO:0008006" key="3">
    <source>
        <dbReference type="Google" id="ProtNLM"/>
    </source>
</evidence>
<organism evidence="2">
    <name type="scientific">Timema tahoe</name>
    <dbReference type="NCBI Taxonomy" id="61484"/>
    <lineage>
        <taxon>Eukaryota</taxon>
        <taxon>Metazoa</taxon>
        <taxon>Ecdysozoa</taxon>
        <taxon>Arthropoda</taxon>
        <taxon>Hexapoda</taxon>
        <taxon>Insecta</taxon>
        <taxon>Pterygota</taxon>
        <taxon>Neoptera</taxon>
        <taxon>Polyneoptera</taxon>
        <taxon>Phasmatodea</taxon>
        <taxon>Timematodea</taxon>
        <taxon>Timematoidea</taxon>
        <taxon>Timematidae</taxon>
        <taxon>Timema</taxon>
    </lineage>
</organism>
<dbReference type="EMBL" id="OE000534">
    <property type="protein sequence ID" value="CAD7454186.1"/>
    <property type="molecule type" value="Genomic_DNA"/>
</dbReference>
<feature type="compositionally biased region" description="Low complexity" evidence="1">
    <location>
        <begin position="1"/>
        <end position="15"/>
    </location>
</feature>
<accession>A0A7R9IB30</accession>
<gene>
    <name evidence="2" type="ORF">TTEB3V08_LOCUS2300</name>
</gene>
<sequence length="274" mass="30952">MADSSLNDNSDTNSSVDETEYENGPHNQLVLEQSDEEIREREQHNVESITEGERKEEVDKDTRGNLIDIESVIVDEKGREIVKEQTIVESVGDFNQFMKVILQQMNAEVGDVKASVAAVEFILTSSSRHGVEEDVLSSELQQLGLPREHSTSLVRVYSDNLTAFTSKLKSESLRFSRMEDVRWRVDFVSRSSRHYIDPDIPEPEVTISLRVWDSLAGLHKMHKFTTTGDMVALLLEGCAKTGLRCLNICLHCRGVSYDNAGSPEMEDEEDVDDR</sequence>
<feature type="compositionally biased region" description="Basic and acidic residues" evidence="1">
    <location>
        <begin position="36"/>
        <end position="61"/>
    </location>
</feature>
<protein>
    <recommendedName>
        <fullName evidence="3">COMM domain-containing protein</fullName>
    </recommendedName>
</protein>
<evidence type="ECO:0000313" key="2">
    <source>
        <dbReference type="EMBL" id="CAD7454186.1"/>
    </source>
</evidence>
<proteinExistence type="predicted"/>
<dbReference type="AlphaFoldDB" id="A0A7R9IB30"/>
<dbReference type="Pfam" id="PF21672">
    <property type="entry name" value="COMM_HN"/>
    <property type="match status" value="1"/>
</dbReference>
<name>A0A7R9IB30_9NEOP</name>